<feature type="transmembrane region" description="Helical" evidence="6">
    <location>
        <begin position="300"/>
        <end position="321"/>
    </location>
</feature>
<dbReference type="Proteomes" id="UP001500994">
    <property type="component" value="Unassembled WGS sequence"/>
</dbReference>
<feature type="transmembrane region" description="Helical" evidence="6">
    <location>
        <begin position="212"/>
        <end position="232"/>
    </location>
</feature>
<evidence type="ECO:0000256" key="5">
    <source>
        <dbReference type="ARBA" id="ARBA00023136"/>
    </source>
</evidence>
<dbReference type="PANTHER" id="PTHR23513:SF11">
    <property type="entry name" value="STAPHYLOFERRIN A TRANSPORTER"/>
    <property type="match status" value="1"/>
</dbReference>
<comment type="subcellular location">
    <subcellularLocation>
        <location evidence="1">Cell membrane</location>
        <topology evidence="1">Multi-pass membrane protein</topology>
    </subcellularLocation>
</comment>
<evidence type="ECO:0000313" key="7">
    <source>
        <dbReference type="EMBL" id="GAA2688130.1"/>
    </source>
</evidence>
<keyword evidence="8" id="KW-1185">Reference proteome</keyword>
<evidence type="ECO:0000256" key="2">
    <source>
        <dbReference type="ARBA" id="ARBA00022475"/>
    </source>
</evidence>
<keyword evidence="2" id="KW-1003">Cell membrane</keyword>
<feature type="transmembrane region" description="Helical" evidence="6">
    <location>
        <begin position="244"/>
        <end position="266"/>
    </location>
</feature>
<proteinExistence type="predicted"/>
<keyword evidence="4 6" id="KW-1133">Transmembrane helix</keyword>
<evidence type="ECO:0000256" key="3">
    <source>
        <dbReference type="ARBA" id="ARBA00022692"/>
    </source>
</evidence>
<name>A0ABP6FAI5_9ACTN</name>
<organism evidence="7 8">
    <name type="scientific">Streptomyces lunalinharesii</name>
    <dbReference type="NCBI Taxonomy" id="333384"/>
    <lineage>
        <taxon>Bacteria</taxon>
        <taxon>Bacillati</taxon>
        <taxon>Actinomycetota</taxon>
        <taxon>Actinomycetes</taxon>
        <taxon>Kitasatosporales</taxon>
        <taxon>Streptomycetaceae</taxon>
        <taxon>Streptomyces</taxon>
    </lineage>
</organism>
<dbReference type="RefSeq" id="WP_344583743.1">
    <property type="nucleotide sequence ID" value="NZ_BAAARK010000043.1"/>
</dbReference>
<dbReference type="Gene3D" id="1.20.1250.20">
    <property type="entry name" value="MFS general substrate transporter like domains"/>
    <property type="match status" value="1"/>
</dbReference>
<dbReference type="Pfam" id="PF07690">
    <property type="entry name" value="MFS_1"/>
    <property type="match status" value="1"/>
</dbReference>
<evidence type="ECO:0000256" key="4">
    <source>
        <dbReference type="ARBA" id="ARBA00022989"/>
    </source>
</evidence>
<feature type="transmembrane region" description="Helical" evidence="6">
    <location>
        <begin position="40"/>
        <end position="60"/>
    </location>
</feature>
<feature type="transmembrane region" description="Helical" evidence="6">
    <location>
        <begin position="365"/>
        <end position="385"/>
    </location>
</feature>
<feature type="transmembrane region" description="Helical" evidence="6">
    <location>
        <begin position="341"/>
        <end position="359"/>
    </location>
</feature>
<sequence length="405" mass="42650">MKSFWLLTGATAISMAGNTFLYLAIPWALVEATGSSLLGVLSMAAQTAPYLAAPFLGAYIDRYDNRTLFVAGELVQCVSVAIIPLLLAVGQVVLVFVSLCVMGLAKVVSDVAGDYGLIPALVPRERLDQASSWFNSAQLTARFAGPALAGLTIAAVGPAWALEIDAATFLVTAVAALSLPKAAERVEKSRRSVGVLLREGIGYFRSRPDLQWLTAAVALYNLGAGALEPTLLTVGTAQWHWSKMAMGVAVSCAAVAAALGAWVSPLAPSRDDRRRHRVGVWLGVAALGAFGLLIDSPLAVVIGFCVLSFGEGGVNSTTMAYRQQEIPAEFTGRVNTVIRMFVTGAIPVSSLLLGLTVGLTGSFRVFFPVTVAAVLAVLIWTIVGGRRRSKPENRFVTGVTEGVVR</sequence>
<keyword evidence="3 6" id="KW-0812">Transmembrane</keyword>
<gene>
    <name evidence="7" type="ORF">GCM10009864_72490</name>
</gene>
<keyword evidence="5 6" id="KW-0472">Membrane</keyword>
<evidence type="ECO:0000313" key="8">
    <source>
        <dbReference type="Proteomes" id="UP001500994"/>
    </source>
</evidence>
<dbReference type="EMBL" id="BAAARK010000043">
    <property type="protein sequence ID" value="GAA2688130.1"/>
    <property type="molecule type" value="Genomic_DNA"/>
</dbReference>
<protein>
    <submittedName>
        <fullName evidence="7">MFS transporter</fullName>
    </submittedName>
</protein>
<feature type="transmembrane region" description="Helical" evidence="6">
    <location>
        <begin position="278"/>
        <end position="294"/>
    </location>
</feature>
<comment type="caution">
    <text evidence="7">The sequence shown here is derived from an EMBL/GenBank/DDBJ whole genome shotgun (WGS) entry which is preliminary data.</text>
</comment>
<evidence type="ECO:0000256" key="6">
    <source>
        <dbReference type="SAM" id="Phobius"/>
    </source>
</evidence>
<dbReference type="InterPro" id="IPR011701">
    <property type="entry name" value="MFS"/>
</dbReference>
<dbReference type="SUPFAM" id="SSF103473">
    <property type="entry name" value="MFS general substrate transporter"/>
    <property type="match status" value="1"/>
</dbReference>
<dbReference type="InterPro" id="IPR036259">
    <property type="entry name" value="MFS_trans_sf"/>
</dbReference>
<evidence type="ECO:0000256" key="1">
    <source>
        <dbReference type="ARBA" id="ARBA00004651"/>
    </source>
</evidence>
<reference evidence="8" key="1">
    <citation type="journal article" date="2019" name="Int. J. Syst. Evol. Microbiol.">
        <title>The Global Catalogue of Microorganisms (GCM) 10K type strain sequencing project: providing services to taxonomists for standard genome sequencing and annotation.</title>
        <authorList>
            <consortium name="The Broad Institute Genomics Platform"/>
            <consortium name="The Broad Institute Genome Sequencing Center for Infectious Disease"/>
            <person name="Wu L."/>
            <person name="Ma J."/>
        </authorList>
    </citation>
    <scope>NUCLEOTIDE SEQUENCE [LARGE SCALE GENOMIC DNA]</scope>
    <source>
        <strain evidence="8">JCM 16374</strain>
    </source>
</reference>
<feature type="transmembrane region" description="Helical" evidence="6">
    <location>
        <begin position="139"/>
        <end position="160"/>
    </location>
</feature>
<dbReference type="PANTHER" id="PTHR23513">
    <property type="entry name" value="INTEGRAL MEMBRANE EFFLUX PROTEIN-RELATED"/>
    <property type="match status" value="1"/>
</dbReference>
<accession>A0ABP6FAI5</accession>
<dbReference type="CDD" id="cd06173">
    <property type="entry name" value="MFS_MefA_like"/>
    <property type="match status" value="1"/>
</dbReference>